<sequence>MSIQEKLIKWYEVNKRDLPFRDIKDPYKIWVSEIMLQQTTVTAVIPYYKRFIERFPDIETLANATIEEVYKYWEGLGYYRRALHLHKSANLMKDTFPKEYKDILALIGVGPYTASAIMSFAYHKPYIAVDGNALRVLSRLYAIEENIALNKTVKTITDIGNQLVIGYDSAKINQGIMDFANAVCLPVHPHCNECPLQEECIAYLTNKQNVLPINIKKVNKKSLSYITGIVVYDDEVMLIKNKNGLLENMHLLPQYEVESPYSFIEAFKEDYGIDLEVLSHLKDFKHVFTHRTWYMHVYVFKADIRSIDFYTKNKQEELTIPTAHKKILKYYEG</sequence>
<keyword evidence="4" id="KW-0378">Hydrolase</keyword>
<dbReference type="CDD" id="cd03431">
    <property type="entry name" value="NUDIX_DNA_Glycosylase_C-MutY"/>
    <property type="match status" value="1"/>
</dbReference>
<dbReference type="GO" id="GO:0032357">
    <property type="term" value="F:oxidized purine DNA binding"/>
    <property type="evidence" value="ECO:0007669"/>
    <property type="project" value="TreeGrafter"/>
</dbReference>
<dbReference type="Pfam" id="PF14815">
    <property type="entry name" value="NUDIX_4"/>
    <property type="match status" value="1"/>
</dbReference>
<evidence type="ECO:0000256" key="3">
    <source>
        <dbReference type="ARBA" id="ARBA00022763"/>
    </source>
</evidence>
<keyword evidence="5" id="KW-0408">Iron</keyword>
<keyword evidence="6" id="KW-0411">Iron-sulfur</keyword>
<accession>A0AAW4MVS3</accession>
<evidence type="ECO:0000313" key="13">
    <source>
        <dbReference type="Proteomes" id="UP001197492"/>
    </source>
</evidence>
<feature type="domain" description="HhH-GPD" evidence="9">
    <location>
        <begin position="35"/>
        <end position="182"/>
    </location>
</feature>
<dbReference type="GO" id="GO:0034039">
    <property type="term" value="F:8-oxo-7,8-dihydroguanine DNA N-glycosylase activity"/>
    <property type="evidence" value="ECO:0007669"/>
    <property type="project" value="TreeGrafter"/>
</dbReference>
<keyword evidence="7" id="KW-0234">DNA repair</keyword>
<dbReference type="Proteomes" id="UP001196408">
    <property type="component" value="Unassembled WGS sequence"/>
</dbReference>
<dbReference type="GO" id="GO:0046872">
    <property type="term" value="F:metal ion binding"/>
    <property type="evidence" value="ECO:0007669"/>
    <property type="project" value="UniProtKB-KW"/>
</dbReference>
<evidence type="ECO:0000256" key="1">
    <source>
        <dbReference type="ARBA" id="ARBA00001966"/>
    </source>
</evidence>
<name>A0AAW4MVS3_9FIRM</name>
<dbReference type="InterPro" id="IPR044298">
    <property type="entry name" value="MIG/MutY"/>
</dbReference>
<evidence type="ECO:0000259" key="9">
    <source>
        <dbReference type="SMART" id="SM00478"/>
    </source>
</evidence>
<evidence type="ECO:0000256" key="8">
    <source>
        <dbReference type="ARBA" id="ARBA00023295"/>
    </source>
</evidence>
<dbReference type="SMART" id="SM00525">
    <property type="entry name" value="FES"/>
    <property type="match status" value="1"/>
</dbReference>
<dbReference type="GeneID" id="301323254"/>
<keyword evidence="3" id="KW-0227">DNA damage</keyword>
<dbReference type="Pfam" id="PF00730">
    <property type="entry name" value="HhH-GPD"/>
    <property type="match status" value="1"/>
</dbReference>
<evidence type="ECO:0000313" key="11">
    <source>
        <dbReference type="EMBL" id="MBV3393064.1"/>
    </source>
</evidence>
<gene>
    <name evidence="10" type="ORF">KSV97_07455</name>
    <name evidence="11" type="ORF">KSW06_07330</name>
</gene>
<proteinExistence type="predicted"/>
<dbReference type="GO" id="GO:0035485">
    <property type="term" value="F:adenine/guanine mispair binding"/>
    <property type="evidence" value="ECO:0007669"/>
    <property type="project" value="TreeGrafter"/>
</dbReference>
<evidence type="ECO:0000256" key="2">
    <source>
        <dbReference type="ARBA" id="ARBA00022723"/>
    </source>
</evidence>
<dbReference type="EMBL" id="JAHOEF010000045">
    <property type="protein sequence ID" value="MBV3383054.1"/>
    <property type="molecule type" value="Genomic_DNA"/>
</dbReference>
<evidence type="ECO:0000256" key="4">
    <source>
        <dbReference type="ARBA" id="ARBA00022801"/>
    </source>
</evidence>
<dbReference type="AlphaFoldDB" id="A0AAW4MVS3"/>
<dbReference type="Proteomes" id="UP001197492">
    <property type="component" value="Unassembled WGS sequence"/>
</dbReference>
<dbReference type="RefSeq" id="WP_217747833.1">
    <property type="nucleotide sequence ID" value="NZ_JAHOEB010000043.1"/>
</dbReference>
<protein>
    <submittedName>
        <fullName evidence="10">A/G-specific adenine glycosylase</fullName>
    </submittedName>
</protein>
<dbReference type="EMBL" id="JAHOEL010000043">
    <property type="protein sequence ID" value="MBV3393064.1"/>
    <property type="molecule type" value="Genomic_DNA"/>
</dbReference>
<evidence type="ECO:0000313" key="12">
    <source>
        <dbReference type="Proteomes" id="UP001196408"/>
    </source>
</evidence>
<evidence type="ECO:0000256" key="5">
    <source>
        <dbReference type="ARBA" id="ARBA00023004"/>
    </source>
</evidence>
<dbReference type="GO" id="GO:0000701">
    <property type="term" value="F:purine-specific mismatch base pair DNA N-glycosylase activity"/>
    <property type="evidence" value="ECO:0007669"/>
    <property type="project" value="TreeGrafter"/>
</dbReference>
<dbReference type="InterPro" id="IPR003265">
    <property type="entry name" value="HhH-GPD_domain"/>
</dbReference>
<evidence type="ECO:0000313" key="10">
    <source>
        <dbReference type="EMBL" id="MBV3383054.1"/>
    </source>
</evidence>
<keyword evidence="2" id="KW-0479">Metal-binding</keyword>
<comment type="cofactor">
    <cofactor evidence="1">
        <name>[4Fe-4S] cluster</name>
        <dbReference type="ChEBI" id="CHEBI:49883"/>
    </cofactor>
</comment>
<evidence type="ECO:0000256" key="7">
    <source>
        <dbReference type="ARBA" id="ARBA00023204"/>
    </source>
</evidence>
<dbReference type="GO" id="GO:0051539">
    <property type="term" value="F:4 iron, 4 sulfur cluster binding"/>
    <property type="evidence" value="ECO:0007669"/>
    <property type="project" value="InterPro"/>
</dbReference>
<keyword evidence="13" id="KW-1185">Reference proteome</keyword>
<dbReference type="PANTHER" id="PTHR42944:SF1">
    <property type="entry name" value="ADENINE DNA GLYCOSYLASE"/>
    <property type="match status" value="1"/>
</dbReference>
<comment type="caution">
    <text evidence="10">The sequence shown here is derived from an EMBL/GenBank/DDBJ whole genome shotgun (WGS) entry which is preliminary data.</text>
</comment>
<keyword evidence="8" id="KW-0326">Glycosidase</keyword>
<dbReference type="GO" id="GO:0006298">
    <property type="term" value="P:mismatch repair"/>
    <property type="evidence" value="ECO:0007669"/>
    <property type="project" value="TreeGrafter"/>
</dbReference>
<dbReference type="CDD" id="cd00056">
    <property type="entry name" value="ENDO3c"/>
    <property type="match status" value="1"/>
</dbReference>
<reference evidence="10 13" key="1">
    <citation type="submission" date="2021-06" db="EMBL/GenBank/DDBJ databases">
        <title>Collection of gut derived symbiotic bacterial strains cultured from healthy donors.</title>
        <authorList>
            <person name="Lin H."/>
            <person name="Littmann E."/>
            <person name="Pamer E.G."/>
        </authorList>
    </citation>
    <scope>NUCLEOTIDE SEQUENCE</scope>
    <source>
        <strain evidence="11 13">MSK.21.70</strain>
        <strain evidence="10">MSK.21.82</strain>
    </source>
</reference>
<evidence type="ECO:0000256" key="6">
    <source>
        <dbReference type="ARBA" id="ARBA00023014"/>
    </source>
</evidence>
<dbReference type="InterPro" id="IPR029119">
    <property type="entry name" value="MutY_C"/>
</dbReference>
<dbReference type="SMART" id="SM00478">
    <property type="entry name" value="ENDO3c"/>
    <property type="match status" value="1"/>
</dbReference>
<dbReference type="PANTHER" id="PTHR42944">
    <property type="entry name" value="ADENINE DNA GLYCOSYLASE"/>
    <property type="match status" value="1"/>
</dbReference>
<dbReference type="GO" id="GO:0006284">
    <property type="term" value="P:base-excision repair"/>
    <property type="evidence" value="ECO:0007669"/>
    <property type="project" value="InterPro"/>
</dbReference>
<organism evidence="10 12">
    <name type="scientific">Catenibacterium mitsuokai</name>
    <dbReference type="NCBI Taxonomy" id="100886"/>
    <lineage>
        <taxon>Bacteria</taxon>
        <taxon>Bacillati</taxon>
        <taxon>Bacillota</taxon>
        <taxon>Erysipelotrichia</taxon>
        <taxon>Erysipelotrichales</taxon>
        <taxon>Coprobacillaceae</taxon>
        <taxon>Catenibacterium</taxon>
    </lineage>
</organism>
<dbReference type="InterPro" id="IPR003651">
    <property type="entry name" value="Endonuclease3_FeS-loop_motif"/>
</dbReference>